<reference evidence="3 4" key="1">
    <citation type="submission" date="2019-05" db="EMBL/GenBank/DDBJ databases">
        <title>Sporisorium graminicola CBS 10092 draft sequencing and annotation.</title>
        <authorList>
            <person name="Solano-Gonzalez S."/>
            <person name="Caddick M.X."/>
            <person name="Darby A."/>
        </authorList>
    </citation>
    <scope>NUCLEOTIDE SEQUENCE [LARGE SCALE GENOMIC DNA]</scope>
    <source>
        <strain evidence="3 4">CBS 10092</strain>
    </source>
</reference>
<dbReference type="PANTHER" id="PTHR38644:SF1">
    <property type="entry name" value="EXPRESSED PROTEIN"/>
    <property type="match status" value="1"/>
</dbReference>
<gene>
    <name evidence="3" type="ORF">EX895_004579</name>
</gene>
<dbReference type="OrthoDB" id="5319015at2759"/>
<proteinExistence type="predicted"/>
<dbReference type="AlphaFoldDB" id="A0A4U7KPZ4"/>
<dbReference type="EMBL" id="SRRM01000017">
    <property type="protein sequence ID" value="TKY86430.1"/>
    <property type="molecule type" value="Genomic_DNA"/>
</dbReference>
<dbReference type="Proteomes" id="UP000306050">
    <property type="component" value="Chromosome SGRAM_4"/>
</dbReference>
<name>A0A4U7KPZ4_9BASI</name>
<accession>A0A4U7KPZ4</accession>
<dbReference type="InterPro" id="IPR056196">
    <property type="entry name" value="Mmc1_C"/>
</dbReference>
<dbReference type="Pfam" id="PF23868">
    <property type="entry name" value="Mmc1_C"/>
    <property type="match status" value="1"/>
</dbReference>
<organism evidence="3 4">
    <name type="scientific">Sporisorium graminicola</name>
    <dbReference type="NCBI Taxonomy" id="280036"/>
    <lineage>
        <taxon>Eukaryota</taxon>
        <taxon>Fungi</taxon>
        <taxon>Dikarya</taxon>
        <taxon>Basidiomycota</taxon>
        <taxon>Ustilaginomycotina</taxon>
        <taxon>Ustilaginomycetes</taxon>
        <taxon>Ustilaginales</taxon>
        <taxon>Ustilaginaceae</taxon>
        <taxon>Sporisorium</taxon>
    </lineage>
</organism>
<keyword evidence="4" id="KW-1185">Reference proteome</keyword>
<feature type="domain" description="Mmc1 C-terminal" evidence="2">
    <location>
        <begin position="437"/>
        <end position="609"/>
    </location>
</feature>
<sequence>MATKHSTLTAVATNPSLVCHRVGPHAAVKTLHTGVIRAQAVEVANSSRSATSRSPAHSESLVEIARRAQSIVDPNFQVLGSEWNNRVESLVRKAQTSGATVDYGRLPVRVVVVGSSLSQTQQLLATMIDEPLRENMATQSSEAETVLAALAQSTPSQSFTIKYAPGPVQLLIGHGVTLDRHWLQQSNLEITLLIDPAPTETTYDLLYDSEAVLFVTDDYALSRSAHRPRSTGERADITHELLSRFAAKPNVHLVVNAILGSDPSQVMDGIEAAAGASVSEIVAPNLIPVRISDALAANAALRKALGDQESASPSNAYWNNFSTLYQRSNVGSVNDLIQNLESRQASQALITQSATFLLQHFLDESLATATHNLSTLQQLRSLASEAQEKQSATLKQSLERIWPPATAYTGQLSHDEINVWRPASPGSQSAVDQAMQQTDDVIESTFNSKLQWWKLIWKVDDVRKELETACAGFAASLESDLAYESGRLATLQVEQVRAADRLLTRFQQLAQQLSPSIASVGRDAALVTNEAEAYRSSQLRTIEPSSLMEPIHRRRTQLLESGGPIDMLASKSRNLAVTSSAAVAVTAAGVGSASVLGSSLGLVDASSAALALDPSTGLGLGLLTLTLVGWRMQGQYNKFRRRFREDWQRFSEGLDQDLKGNFESVLRQQITGPSSVVSSRILSLTQQWGSQVHQQEAHIRRVAAEMVQPHDPSQARRDASVHDSL</sequence>
<feature type="compositionally biased region" description="Basic and acidic residues" evidence="1">
    <location>
        <begin position="713"/>
        <end position="725"/>
    </location>
</feature>
<evidence type="ECO:0000313" key="3">
    <source>
        <dbReference type="EMBL" id="TKY86430.1"/>
    </source>
</evidence>
<dbReference type="KEGG" id="sgra:EX895_004579"/>
<evidence type="ECO:0000256" key="1">
    <source>
        <dbReference type="SAM" id="MobiDB-lite"/>
    </source>
</evidence>
<feature type="region of interest" description="Disordered" evidence="1">
    <location>
        <begin position="706"/>
        <end position="725"/>
    </location>
</feature>
<protein>
    <recommendedName>
        <fullName evidence="2">Mmc1 C-terminal domain-containing protein</fullName>
    </recommendedName>
</protein>
<dbReference type="RefSeq" id="XP_029738415.1">
    <property type="nucleotide sequence ID" value="XM_029885173.1"/>
</dbReference>
<dbReference type="PANTHER" id="PTHR38644">
    <property type="entry name" value="EXPRESSED PROTEIN"/>
    <property type="match status" value="1"/>
</dbReference>
<comment type="caution">
    <text evidence="3">The sequence shown here is derived from an EMBL/GenBank/DDBJ whole genome shotgun (WGS) entry which is preliminary data.</text>
</comment>
<evidence type="ECO:0000259" key="2">
    <source>
        <dbReference type="Pfam" id="PF23868"/>
    </source>
</evidence>
<dbReference type="GeneID" id="40727474"/>
<evidence type="ECO:0000313" key="4">
    <source>
        <dbReference type="Proteomes" id="UP000306050"/>
    </source>
</evidence>